<dbReference type="AlphaFoldDB" id="A0A9P4WEJ2"/>
<sequence length="170" mass="19166">MPERPIKDDRTYVRAICFPMLLKKPCFFWLELSNEDKASRPSSTQLSNMMHGSYEAFLKFDCHRELRRELGYQIEIVCGASSALNPSLGCNKSLRELLPKECADYWKGAVVARGVKTVDGRQVPVDVDTAALPPLVSFLSWWSRHAEGLPQKVYALDTVMGDGFDPPIQT</sequence>
<name>A0A9P4WEJ2_CURKU</name>
<comment type="caution">
    <text evidence="1">The sequence shown here is derived from an EMBL/GenBank/DDBJ whole genome shotgun (WGS) entry which is preliminary data.</text>
</comment>
<protein>
    <submittedName>
        <fullName evidence="1">Uncharacterized protein</fullName>
    </submittedName>
</protein>
<accession>A0A9P4WEJ2</accession>
<dbReference type="OrthoDB" id="437457at2759"/>
<dbReference type="Proteomes" id="UP000801428">
    <property type="component" value="Unassembled WGS sequence"/>
</dbReference>
<reference evidence="1" key="1">
    <citation type="submission" date="2019-04" db="EMBL/GenBank/DDBJ databases">
        <title>Sequencing of skin fungus with MAO and IRED activity.</title>
        <authorList>
            <person name="Marsaioli A.J."/>
            <person name="Bonatto J.M.C."/>
            <person name="Reis Junior O."/>
        </authorList>
    </citation>
    <scope>NUCLEOTIDE SEQUENCE</scope>
    <source>
        <strain evidence="1">30M1</strain>
    </source>
</reference>
<organism evidence="1 2">
    <name type="scientific">Curvularia kusanoi</name>
    <name type="common">Cochliobolus kusanoi</name>
    <dbReference type="NCBI Taxonomy" id="90978"/>
    <lineage>
        <taxon>Eukaryota</taxon>
        <taxon>Fungi</taxon>
        <taxon>Dikarya</taxon>
        <taxon>Ascomycota</taxon>
        <taxon>Pezizomycotina</taxon>
        <taxon>Dothideomycetes</taxon>
        <taxon>Pleosporomycetidae</taxon>
        <taxon>Pleosporales</taxon>
        <taxon>Pleosporineae</taxon>
        <taxon>Pleosporaceae</taxon>
        <taxon>Curvularia</taxon>
    </lineage>
</organism>
<dbReference type="EMBL" id="SWKU01000001">
    <property type="protein sequence ID" value="KAF3010986.1"/>
    <property type="molecule type" value="Genomic_DNA"/>
</dbReference>
<gene>
    <name evidence="1" type="ORF">E8E13_010609</name>
</gene>
<evidence type="ECO:0000313" key="2">
    <source>
        <dbReference type="Proteomes" id="UP000801428"/>
    </source>
</evidence>
<proteinExistence type="predicted"/>
<evidence type="ECO:0000313" key="1">
    <source>
        <dbReference type="EMBL" id="KAF3010986.1"/>
    </source>
</evidence>
<keyword evidence="2" id="KW-1185">Reference proteome</keyword>